<keyword evidence="2" id="KW-1185">Reference proteome</keyword>
<dbReference type="EMBL" id="MCBQ01004650">
    <property type="protein sequence ID" value="RKF80354.1"/>
    <property type="molecule type" value="Genomic_DNA"/>
</dbReference>
<evidence type="ECO:0000313" key="1">
    <source>
        <dbReference type="EMBL" id="RKF80354.1"/>
    </source>
</evidence>
<gene>
    <name evidence="1" type="ORF">GcM3_046016</name>
</gene>
<sequence>MMNFNWNSIQDSTKIESLKNAIINYVARLESIRSKMVGVGKFKKERLNLGVSSEIAFTPAGLVMLYDLAKARLKLNSLYRGPLVVTGLAGLHNKSYNVRHVNGQRIIYSYDGDQLKPFRISEGFLITGKMQRI</sequence>
<name>A0A420J0R6_9PEZI</name>
<organism evidence="1 2">
    <name type="scientific">Golovinomyces cichoracearum</name>
    <dbReference type="NCBI Taxonomy" id="62708"/>
    <lineage>
        <taxon>Eukaryota</taxon>
        <taxon>Fungi</taxon>
        <taxon>Dikarya</taxon>
        <taxon>Ascomycota</taxon>
        <taxon>Pezizomycotina</taxon>
        <taxon>Leotiomycetes</taxon>
        <taxon>Erysiphales</taxon>
        <taxon>Erysiphaceae</taxon>
        <taxon>Golovinomyces</taxon>
    </lineage>
</organism>
<protein>
    <submittedName>
        <fullName evidence="1">Uncharacterized protein</fullName>
    </submittedName>
</protein>
<accession>A0A420J0R6</accession>
<dbReference type="AlphaFoldDB" id="A0A420J0R6"/>
<proteinExistence type="predicted"/>
<dbReference type="STRING" id="62708.A0A420J0R6"/>
<dbReference type="Proteomes" id="UP000283383">
    <property type="component" value="Unassembled WGS sequence"/>
</dbReference>
<comment type="caution">
    <text evidence="1">The sequence shown here is derived from an EMBL/GenBank/DDBJ whole genome shotgun (WGS) entry which is preliminary data.</text>
</comment>
<reference evidence="1 2" key="1">
    <citation type="journal article" date="2018" name="BMC Genomics">
        <title>Comparative genome analyses reveal sequence features reflecting distinct modes of host-adaptation between dicot and monocot powdery mildew.</title>
        <authorList>
            <person name="Wu Y."/>
            <person name="Ma X."/>
            <person name="Pan Z."/>
            <person name="Kale S.D."/>
            <person name="Song Y."/>
            <person name="King H."/>
            <person name="Zhang Q."/>
            <person name="Presley C."/>
            <person name="Deng X."/>
            <person name="Wei C.I."/>
            <person name="Xiao S."/>
        </authorList>
    </citation>
    <scope>NUCLEOTIDE SEQUENCE [LARGE SCALE GENOMIC DNA]</scope>
    <source>
        <strain evidence="1">UMSG3</strain>
    </source>
</reference>
<evidence type="ECO:0000313" key="2">
    <source>
        <dbReference type="Proteomes" id="UP000283383"/>
    </source>
</evidence>